<dbReference type="Gene3D" id="3.40.50.150">
    <property type="entry name" value="Vaccinia Virus protein VP39"/>
    <property type="match status" value="1"/>
</dbReference>
<dbReference type="InterPro" id="IPR029063">
    <property type="entry name" value="SAM-dependent_MTases_sf"/>
</dbReference>
<comment type="caution">
    <text evidence="2">The sequence shown here is derived from an EMBL/GenBank/DDBJ whole genome shotgun (WGS) entry which is preliminary data.</text>
</comment>
<dbReference type="PANTHER" id="PTHR14614">
    <property type="entry name" value="HEPATOCELLULAR CARCINOMA-ASSOCIATED ANTIGEN"/>
    <property type="match status" value="1"/>
</dbReference>
<dbReference type="Proteomes" id="UP000019478">
    <property type="component" value="Unassembled WGS sequence"/>
</dbReference>
<sequence length="364" mass="40276">MDISRAGVEPAVVKFYRQYMQQISDVTYPPGNLLVKQDVQDSLYKYFFDGSQNKFLPPPRYQARILKRIIEEIEKSCRDPDQDQVSDRLMEHMGYLATIPRQPDSDEAQQMLVHSYFPPLPLDEPGVRPVLIKEARNLLSRGTNVGLRTWEAALHLGWYLTVQRPDLVRDKTVFELGAGTGFLSLLCAGQLGAAHVVATDGLAHVCDILQANVDLNRDNYNGSGSGSGTGPGTGPDPGTSSLFRAPEVRLLDWTDRPELDRVIAEAKASGVRYDLAIGADITYHPDILRPLAELLGVLKDHFPGMAILISATIRSDTFAQFTSICRNEVGFKVVELPCNIPDGLRCSGLFHSVATEIKIVSLER</sequence>
<dbReference type="OrthoDB" id="194386at2759"/>
<protein>
    <recommendedName>
        <fullName evidence="4">FAM86 N-terminal domain-containing protein</fullName>
    </recommendedName>
</protein>
<proteinExistence type="predicted"/>
<feature type="region of interest" description="Disordered" evidence="1">
    <location>
        <begin position="220"/>
        <end position="239"/>
    </location>
</feature>
<gene>
    <name evidence="2" type="ORF">A1O3_04499</name>
</gene>
<dbReference type="GO" id="GO:0008757">
    <property type="term" value="F:S-adenosylmethionine-dependent methyltransferase activity"/>
    <property type="evidence" value="ECO:0007669"/>
    <property type="project" value="UniProtKB-ARBA"/>
</dbReference>
<dbReference type="InterPro" id="IPR019410">
    <property type="entry name" value="Methyltransf_16"/>
</dbReference>
<dbReference type="GeneID" id="19168618"/>
<dbReference type="Pfam" id="PF10294">
    <property type="entry name" value="Methyltransf_16"/>
    <property type="match status" value="1"/>
</dbReference>
<dbReference type="STRING" id="1182542.W9YZ21"/>
<organism evidence="2 3">
    <name type="scientific">Capronia epimyces CBS 606.96</name>
    <dbReference type="NCBI Taxonomy" id="1182542"/>
    <lineage>
        <taxon>Eukaryota</taxon>
        <taxon>Fungi</taxon>
        <taxon>Dikarya</taxon>
        <taxon>Ascomycota</taxon>
        <taxon>Pezizomycotina</taxon>
        <taxon>Eurotiomycetes</taxon>
        <taxon>Chaetothyriomycetidae</taxon>
        <taxon>Chaetothyriales</taxon>
        <taxon>Herpotrichiellaceae</taxon>
        <taxon>Capronia</taxon>
    </lineage>
</organism>
<reference evidence="2 3" key="1">
    <citation type="submission" date="2013-03" db="EMBL/GenBank/DDBJ databases">
        <title>The Genome Sequence of Capronia epimyces CBS 606.96.</title>
        <authorList>
            <consortium name="The Broad Institute Genomics Platform"/>
            <person name="Cuomo C."/>
            <person name="de Hoog S."/>
            <person name="Gorbushina A."/>
            <person name="Walker B."/>
            <person name="Young S.K."/>
            <person name="Zeng Q."/>
            <person name="Gargeya S."/>
            <person name="Fitzgerald M."/>
            <person name="Haas B."/>
            <person name="Abouelleil A."/>
            <person name="Allen A.W."/>
            <person name="Alvarado L."/>
            <person name="Arachchi H.M."/>
            <person name="Berlin A.M."/>
            <person name="Chapman S.B."/>
            <person name="Gainer-Dewar J."/>
            <person name="Goldberg J."/>
            <person name="Griggs A."/>
            <person name="Gujja S."/>
            <person name="Hansen M."/>
            <person name="Howarth C."/>
            <person name="Imamovic A."/>
            <person name="Ireland A."/>
            <person name="Larimer J."/>
            <person name="McCowan C."/>
            <person name="Murphy C."/>
            <person name="Pearson M."/>
            <person name="Poon T.W."/>
            <person name="Priest M."/>
            <person name="Roberts A."/>
            <person name="Saif S."/>
            <person name="Shea T."/>
            <person name="Sisk P."/>
            <person name="Sykes S."/>
            <person name="Wortman J."/>
            <person name="Nusbaum C."/>
            <person name="Birren B."/>
        </authorList>
    </citation>
    <scope>NUCLEOTIDE SEQUENCE [LARGE SCALE GENOMIC DNA]</scope>
    <source>
        <strain evidence="2 3">CBS 606.96</strain>
    </source>
</reference>
<evidence type="ECO:0000256" key="1">
    <source>
        <dbReference type="SAM" id="MobiDB-lite"/>
    </source>
</evidence>
<evidence type="ECO:0008006" key="4">
    <source>
        <dbReference type="Google" id="ProtNLM"/>
    </source>
</evidence>
<dbReference type="HOGENOM" id="CLU_038942_1_2_1"/>
<accession>W9YZ21</accession>
<dbReference type="SUPFAM" id="SSF53335">
    <property type="entry name" value="S-adenosyl-L-methionine-dependent methyltransferases"/>
    <property type="match status" value="1"/>
</dbReference>
<evidence type="ECO:0000313" key="2">
    <source>
        <dbReference type="EMBL" id="EXJ87539.1"/>
    </source>
</evidence>
<dbReference type="RefSeq" id="XP_007732818.1">
    <property type="nucleotide sequence ID" value="XM_007734628.1"/>
</dbReference>
<dbReference type="PANTHER" id="PTHR14614:SF130">
    <property type="entry name" value="PROTEIN-LYSINE N-METHYLTRANSFERASE EEF2KMT"/>
    <property type="match status" value="1"/>
</dbReference>
<name>W9YZ21_9EURO</name>
<dbReference type="GO" id="GO:0005737">
    <property type="term" value="C:cytoplasm"/>
    <property type="evidence" value="ECO:0007669"/>
    <property type="project" value="TreeGrafter"/>
</dbReference>
<dbReference type="eggNOG" id="KOG2497">
    <property type="taxonomic scope" value="Eukaryota"/>
</dbReference>
<evidence type="ECO:0000313" key="3">
    <source>
        <dbReference type="Proteomes" id="UP000019478"/>
    </source>
</evidence>
<dbReference type="EMBL" id="AMGY01000003">
    <property type="protein sequence ID" value="EXJ87539.1"/>
    <property type="molecule type" value="Genomic_DNA"/>
</dbReference>
<keyword evidence="3" id="KW-1185">Reference proteome</keyword>
<feature type="compositionally biased region" description="Gly residues" evidence="1">
    <location>
        <begin position="223"/>
        <end position="235"/>
    </location>
</feature>
<dbReference type="AlphaFoldDB" id="W9YZ21"/>